<proteinExistence type="predicted"/>
<dbReference type="PROSITE" id="PS51462">
    <property type="entry name" value="NUDIX"/>
    <property type="match status" value="1"/>
</dbReference>
<dbReference type="InterPro" id="IPR015797">
    <property type="entry name" value="NUDIX_hydrolase-like_dom_sf"/>
</dbReference>
<protein>
    <submittedName>
        <fullName evidence="3">NUDIX domain-containing protein</fullName>
    </submittedName>
</protein>
<dbReference type="CDD" id="cd03674">
    <property type="entry name" value="NUDIX_Hydrolase"/>
    <property type="match status" value="1"/>
</dbReference>
<dbReference type="SUPFAM" id="SSF55811">
    <property type="entry name" value="Nudix"/>
    <property type="match status" value="1"/>
</dbReference>
<dbReference type="PANTHER" id="PTHR21340:SF0">
    <property type="entry name" value="BIS(5'-NUCLEOSYL)-TETRAPHOSPHATASE [ASYMMETRICAL]"/>
    <property type="match status" value="1"/>
</dbReference>
<organism evidence="3 4">
    <name type="scientific">Trebonia kvetii</name>
    <dbReference type="NCBI Taxonomy" id="2480626"/>
    <lineage>
        <taxon>Bacteria</taxon>
        <taxon>Bacillati</taxon>
        <taxon>Actinomycetota</taxon>
        <taxon>Actinomycetes</taxon>
        <taxon>Streptosporangiales</taxon>
        <taxon>Treboniaceae</taxon>
        <taxon>Trebonia</taxon>
    </lineage>
</organism>
<gene>
    <name evidence="3" type="ORF">EAS64_23140</name>
</gene>
<dbReference type="Pfam" id="PF00293">
    <property type="entry name" value="NUDIX"/>
    <property type="match status" value="1"/>
</dbReference>
<dbReference type="EMBL" id="RPFW01000004">
    <property type="protein sequence ID" value="TVZ03695.1"/>
    <property type="molecule type" value="Genomic_DNA"/>
</dbReference>
<keyword evidence="1" id="KW-0378">Hydrolase</keyword>
<dbReference type="Gene3D" id="3.90.79.10">
    <property type="entry name" value="Nucleoside Triphosphate Pyrophosphohydrolase"/>
    <property type="match status" value="1"/>
</dbReference>
<dbReference type="GO" id="GO:0006167">
    <property type="term" value="P:AMP biosynthetic process"/>
    <property type="evidence" value="ECO:0007669"/>
    <property type="project" value="TreeGrafter"/>
</dbReference>
<dbReference type="OrthoDB" id="21568at2"/>
<evidence type="ECO:0000259" key="2">
    <source>
        <dbReference type="PROSITE" id="PS51462"/>
    </source>
</evidence>
<dbReference type="PANTHER" id="PTHR21340">
    <property type="entry name" value="DIADENOSINE 5,5-P1,P4-TETRAPHOSPHATE PYROPHOSPHOHYDROLASE MUTT"/>
    <property type="match status" value="1"/>
</dbReference>
<dbReference type="InterPro" id="IPR051325">
    <property type="entry name" value="Nudix_hydrolase_domain"/>
</dbReference>
<name>A0A6P2BZS0_9ACTN</name>
<dbReference type="InterPro" id="IPR000086">
    <property type="entry name" value="NUDIX_hydrolase_dom"/>
</dbReference>
<comment type="caution">
    <text evidence="3">The sequence shown here is derived from an EMBL/GenBank/DDBJ whole genome shotgun (WGS) entry which is preliminary data.</text>
</comment>
<dbReference type="GO" id="GO:0006754">
    <property type="term" value="P:ATP biosynthetic process"/>
    <property type="evidence" value="ECO:0007669"/>
    <property type="project" value="TreeGrafter"/>
</dbReference>
<dbReference type="AlphaFoldDB" id="A0A6P2BZS0"/>
<evidence type="ECO:0000256" key="1">
    <source>
        <dbReference type="ARBA" id="ARBA00022801"/>
    </source>
</evidence>
<evidence type="ECO:0000313" key="3">
    <source>
        <dbReference type="EMBL" id="TVZ03695.1"/>
    </source>
</evidence>
<keyword evidence="4" id="KW-1185">Reference proteome</keyword>
<reference evidence="3 4" key="1">
    <citation type="submission" date="2018-11" db="EMBL/GenBank/DDBJ databases">
        <title>Trebonia kvetii gen.nov., sp.nov., a novel acidophilic actinobacterium, and proposal of the new actinobacterial family Treboniaceae fam. nov.</title>
        <authorList>
            <person name="Rapoport D."/>
            <person name="Sagova-Mareckova M."/>
            <person name="Sedlacek I."/>
            <person name="Provaznik J."/>
            <person name="Kralova S."/>
            <person name="Pavlinic D."/>
            <person name="Benes V."/>
            <person name="Kopecky J."/>
        </authorList>
    </citation>
    <scope>NUCLEOTIDE SEQUENCE [LARGE SCALE GENOMIC DNA]</scope>
    <source>
        <strain evidence="3 4">15Tr583</strain>
    </source>
</reference>
<dbReference type="GO" id="GO:0004081">
    <property type="term" value="F:bis(5'-nucleosyl)-tetraphosphatase (asymmetrical) activity"/>
    <property type="evidence" value="ECO:0007669"/>
    <property type="project" value="TreeGrafter"/>
</dbReference>
<feature type="domain" description="Nudix hydrolase" evidence="2">
    <location>
        <begin position="18"/>
        <end position="153"/>
    </location>
</feature>
<sequence length="157" mass="17215">MTRLAASAPDPWSRGLLPLHFTASALVVHPPTGRVLLRWHARQERWLQVGGHGDPGERDPLAIALREAAEETGLADLTPWPDAALRHAVICDVRASATESAHQHADLRFILATQEPNAVKPENDLSPLRWLTVDEALTLAGANNLSRTLDRVKALLR</sequence>
<evidence type="ECO:0000313" key="4">
    <source>
        <dbReference type="Proteomes" id="UP000460272"/>
    </source>
</evidence>
<dbReference type="Proteomes" id="UP000460272">
    <property type="component" value="Unassembled WGS sequence"/>
</dbReference>
<accession>A0A6P2BZS0</accession>